<proteinExistence type="inferred from homology"/>
<dbReference type="GO" id="GO:0005524">
    <property type="term" value="F:ATP binding"/>
    <property type="evidence" value="ECO:0007669"/>
    <property type="project" value="InterPro"/>
</dbReference>
<evidence type="ECO:0000259" key="2">
    <source>
        <dbReference type="PROSITE" id="PS00662"/>
    </source>
</evidence>
<name>A0A3A4N2C9_ABYX5</name>
<evidence type="ECO:0000313" key="3">
    <source>
        <dbReference type="EMBL" id="RJP16128.1"/>
    </source>
</evidence>
<dbReference type="PROSITE" id="PS00662">
    <property type="entry name" value="T2SP_E"/>
    <property type="match status" value="1"/>
</dbReference>
<dbReference type="Proteomes" id="UP000265882">
    <property type="component" value="Unassembled WGS sequence"/>
</dbReference>
<dbReference type="InterPro" id="IPR050921">
    <property type="entry name" value="T4SS_GSP_E_ATPase"/>
</dbReference>
<dbReference type="NCBIfam" id="TIGR01420">
    <property type="entry name" value="pilT_fam"/>
    <property type="match status" value="1"/>
</dbReference>
<reference evidence="3 4" key="1">
    <citation type="journal article" date="2017" name="ISME J.">
        <title>Energy and carbon metabolisms in a deep terrestrial subsurface fluid microbial community.</title>
        <authorList>
            <person name="Momper L."/>
            <person name="Jungbluth S.P."/>
            <person name="Lee M.D."/>
            <person name="Amend J.P."/>
        </authorList>
    </citation>
    <scope>NUCLEOTIDE SEQUENCE [LARGE SCALE GENOMIC DNA]</scope>
    <source>
        <strain evidence="3">SURF_5</strain>
    </source>
</reference>
<dbReference type="Gene3D" id="3.40.50.300">
    <property type="entry name" value="P-loop containing nucleotide triphosphate hydrolases"/>
    <property type="match status" value="1"/>
</dbReference>
<dbReference type="SUPFAM" id="SSF52540">
    <property type="entry name" value="P-loop containing nucleoside triphosphate hydrolases"/>
    <property type="match status" value="1"/>
</dbReference>
<evidence type="ECO:0000313" key="4">
    <source>
        <dbReference type="Proteomes" id="UP000265882"/>
    </source>
</evidence>
<comment type="caution">
    <text evidence="3">The sequence shown here is derived from an EMBL/GenBank/DDBJ whole genome shotgun (WGS) entry which is preliminary data.</text>
</comment>
<gene>
    <name evidence="3" type="ORF">C4520_19135</name>
</gene>
<protein>
    <submittedName>
        <fullName evidence="3">Type IV pilus twitching motility protein PilT</fullName>
    </submittedName>
</protein>
<dbReference type="InterPro" id="IPR001482">
    <property type="entry name" value="T2SS/T4SS_dom"/>
</dbReference>
<feature type="domain" description="Bacterial type II secretion system protein E" evidence="2">
    <location>
        <begin position="195"/>
        <end position="209"/>
    </location>
</feature>
<dbReference type="GO" id="GO:0016887">
    <property type="term" value="F:ATP hydrolysis activity"/>
    <property type="evidence" value="ECO:0007669"/>
    <property type="project" value="InterPro"/>
</dbReference>
<comment type="similarity">
    <text evidence="1">Belongs to the GSP E family.</text>
</comment>
<dbReference type="InterPro" id="IPR006321">
    <property type="entry name" value="PilT/PilU"/>
</dbReference>
<evidence type="ECO:0000256" key="1">
    <source>
        <dbReference type="ARBA" id="ARBA00006611"/>
    </source>
</evidence>
<dbReference type="Gene3D" id="3.30.450.90">
    <property type="match status" value="1"/>
</dbReference>
<dbReference type="SMART" id="SM00382">
    <property type="entry name" value="AAA"/>
    <property type="match status" value="1"/>
</dbReference>
<organism evidence="3 4">
    <name type="scientific">Abyssobacteria bacterium (strain SURF_5)</name>
    <dbReference type="NCBI Taxonomy" id="2093360"/>
    <lineage>
        <taxon>Bacteria</taxon>
        <taxon>Pseudomonadati</taxon>
        <taxon>Candidatus Hydrogenedentota</taxon>
        <taxon>Candidatus Abyssobacteria</taxon>
    </lineage>
</organism>
<dbReference type="CDD" id="cd01131">
    <property type="entry name" value="PilT"/>
    <property type="match status" value="1"/>
</dbReference>
<dbReference type="AlphaFoldDB" id="A0A3A4N2C9"/>
<dbReference type="PANTHER" id="PTHR30486:SF6">
    <property type="entry name" value="TYPE IV PILUS RETRACTATION ATPASE PILT"/>
    <property type="match status" value="1"/>
</dbReference>
<accession>A0A3A4N2C9</accession>
<sequence length="359" mass="40142">MAEIDVILREAMRIGASDIHLCSNTRPLVRQYGEVQPLPGHQVVSAEENKRRLFEILSNRQIDDLERNLEIDISYVVQDVGRFRVNIHYEDRGISAAFRVVPSQIRSVEELNLPEAARTLTRLNQGLVLVTGPSGCGKSTTLAALIDLINRESRRHIICVEDPVEFVHKSRLSHIDQREVGVHTRSFATALRAALREDPDVILVGEMRDLETIAMAITASETGHLVFSTLHTRNAAKTIERIMNVFPPDQIAQIRTMLSESLAGVISQQLIRNVAGTGRVLAMEILLRTTALANLIREGNTYRIPSLMQTGRKFGMMLMDDHIVSLYQQGLVDPKHALEKVIDREHFLSLLGGRVKSAG</sequence>
<dbReference type="Pfam" id="PF00437">
    <property type="entry name" value="T2SSE"/>
    <property type="match status" value="1"/>
</dbReference>
<dbReference type="EMBL" id="QZKU01000128">
    <property type="protein sequence ID" value="RJP16128.1"/>
    <property type="molecule type" value="Genomic_DNA"/>
</dbReference>
<dbReference type="InterPro" id="IPR003593">
    <property type="entry name" value="AAA+_ATPase"/>
</dbReference>
<dbReference type="PANTHER" id="PTHR30486">
    <property type="entry name" value="TWITCHING MOTILITY PROTEIN PILT"/>
    <property type="match status" value="1"/>
</dbReference>
<dbReference type="InterPro" id="IPR027417">
    <property type="entry name" value="P-loop_NTPase"/>
</dbReference>